<dbReference type="SUPFAM" id="SSF159127">
    <property type="entry name" value="HupF/HypC-like"/>
    <property type="match status" value="1"/>
</dbReference>
<evidence type="ECO:0000256" key="1">
    <source>
        <dbReference type="ARBA" id="ARBA00006018"/>
    </source>
</evidence>
<comment type="similarity">
    <text evidence="1">Belongs to the HupF/HypC family.</text>
</comment>
<organism evidence="2 3">
    <name type="scientific">Corynebacterium renale</name>
    <dbReference type="NCBI Taxonomy" id="1724"/>
    <lineage>
        <taxon>Bacteria</taxon>
        <taxon>Bacillati</taxon>
        <taxon>Actinomycetota</taxon>
        <taxon>Actinomycetes</taxon>
        <taxon>Mycobacteriales</taxon>
        <taxon>Corynebacteriaceae</taxon>
        <taxon>Corynebacterium</taxon>
    </lineage>
</organism>
<dbReference type="GO" id="GO:1902670">
    <property type="term" value="F:carbon dioxide binding"/>
    <property type="evidence" value="ECO:0007669"/>
    <property type="project" value="TreeGrafter"/>
</dbReference>
<dbReference type="EMBL" id="PDJF01000001">
    <property type="protein sequence ID" value="PFG28439.1"/>
    <property type="molecule type" value="Genomic_DNA"/>
</dbReference>
<gene>
    <name evidence="2" type="ORF">ATK06_1550</name>
</gene>
<reference evidence="2 3" key="1">
    <citation type="submission" date="2017-10" db="EMBL/GenBank/DDBJ databases">
        <title>Sequencing the genomes of 1000 actinobacteria strains.</title>
        <authorList>
            <person name="Klenk H.-P."/>
        </authorList>
    </citation>
    <scope>NUCLEOTIDE SEQUENCE [LARGE SCALE GENOMIC DNA]</scope>
    <source>
        <strain evidence="2 3">DSM 20688</strain>
    </source>
</reference>
<dbReference type="InterPro" id="IPR019812">
    <property type="entry name" value="Hydgase_assmbl_chp_CS"/>
</dbReference>
<dbReference type="OrthoDB" id="9806017at2"/>
<dbReference type="Gene3D" id="2.30.30.140">
    <property type="match status" value="1"/>
</dbReference>
<dbReference type="PRINTS" id="PR00445">
    <property type="entry name" value="HUPFHYPC"/>
</dbReference>
<evidence type="ECO:0000313" key="3">
    <source>
        <dbReference type="Proteomes" id="UP000221653"/>
    </source>
</evidence>
<dbReference type="NCBIfam" id="TIGR00074">
    <property type="entry name" value="hypC_hupF"/>
    <property type="match status" value="1"/>
</dbReference>
<comment type="caution">
    <text evidence="2">The sequence shown here is derived from an EMBL/GenBank/DDBJ whole genome shotgun (WGS) entry which is preliminary data.</text>
</comment>
<keyword evidence="3" id="KW-1185">Reference proteome</keyword>
<dbReference type="RefSeq" id="WP_048379327.1">
    <property type="nucleotide sequence ID" value="NZ_LDYE01000003.1"/>
</dbReference>
<evidence type="ECO:0000313" key="2">
    <source>
        <dbReference type="EMBL" id="PFG28439.1"/>
    </source>
</evidence>
<dbReference type="STRING" id="1724.GCA_001044175_01150"/>
<dbReference type="AlphaFoldDB" id="A0A2A9DRA8"/>
<sequence>MCLGVPGKVLTTGDKTSPMPMGTIDVEGEERPCCFAYVPEVEEGNYVLFQHGFAIDIVAEEDAHATLHTMRSFDMLNR</sequence>
<dbReference type="PANTHER" id="PTHR35177:SF2">
    <property type="entry name" value="HYDROGENASE MATURATION FACTOR HYBG"/>
    <property type="match status" value="1"/>
</dbReference>
<dbReference type="GO" id="GO:0005506">
    <property type="term" value="F:iron ion binding"/>
    <property type="evidence" value="ECO:0007669"/>
    <property type="project" value="TreeGrafter"/>
</dbReference>
<dbReference type="Proteomes" id="UP000221653">
    <property type="component" value="Unassembled WGS sequence"/>
</dbReference>
<dbReference type="Pfam" id="PF01455">
    <property type="entry name" value="HupF_HypC"/>
    <property type="match status" value="1"/>
</dbReference>
<dbReference type="PANTHER" id="PTHR35177">
    <property type="entry name" value="HYDROGENASE MATURATION FACTOR HYBG"/>
    <property type="match status" value="1"/>
</dbReference>
<dbReference type="GO" id="GO:0051604">
    <property type="term" value="P:protein maturation"/>
    <property type="evidence" value="ECO:0007669"/>
    <property type="project" value="TreeGrafter"/>
</dbReference>
<dbReference type="InterPro" id="IPR001109">
    <property type="entry name" value="Hydrogenase_HupF/HypC"/>
</dbReference>
<name>A0A2A9DRA8_9CORY</name>
<protein>
    <submittedName>
        <fullName evidence="2">Hydrogenase maturation protein HypC</fullName>
    </submittedName>
</protein>
<accession>A0A2A9DRA8</accession>
<dbReference type="PROSITE" id="PS01097">
    <property type="entry name" value="HUPF_HYPC"/>
    <property type="match status" value="1"/>
</dbReference>
<proteinExistence type="inferred from homology"/>